<dbReference type="EMBL" id="BORT01000057">
    <property type="protein sequence ID" value="GIO51569.1"/>
    <property type="molecule type" value="Genomic_DNA"/>
</dbReference>
<protein>
    <submittedName>
        <fullName evidence="1">Uncharacterized protein</fullName>
    </submittedName>
</protein>
<organism evidence="1 2">
    <name type="scientific">Paenibacillus azoreducens</name>
    <dbReference type="NCBI Taxonomy" id="116718"/>
    <lineage>
        <taxon>Bacteria</taxon>
        <taxon>Bacillati</taxon>
        <taxon>Bacillota</taxon>
        <taxon>Bacilli</taxon>
        <taxon>Bacillales</taxon>
        <taxon>Paenibacillaceae</taxon>
        <taxon>Paenibacillus</taxon>
    </lineage>
</organism>
<proteinExistence type="predicted"/>
<accession>A0A919YJD0</accession>
<reference evidence="1 2" key="1">
    <citation type="submission" date="2021-03" db="EMBL/GenBank/DDBJ databases">
        <title>Antimicrobial resistance genes in bacteria isolated from Japanese honey, and their potential for conferring macrolide and lincosamide resistance in the American foulbrood pathogen Paenibacillus larvae.</title>
        <authorList>
            <person name="Okamoto M."/>
            <person name="Kumagai M."/>
            <person name="Kanamori H."/>
            <person name="Takamatsu D."/>
        </authorList>
    </citation>
    <scope>NUCLEOTIDE SEQUENCE [LARGE SCALE GENOMIC DNA]</scope>
    <source>
        <strain evidence="1 2">J34TS1</strain>
    </source>
</reference>
<dbReference type="RefSeq" id="WP_212981544.1">
    <property type="nucleotide sequence ID" value="NZ_AP025343.1"/>
</dbReference>
<sequence>METETQYYLRVEIVEGKVGKRIKDILAFEEEGYIPADVKMPLPYNFTSGCYYLMEDGSIVRDDEEYYAIIAKTEEPKYVDLYAEIRKIKNEIAEIKK</sequence>
<dbReference type="Proteomes" id="UP000682811">
    <property type="component" value="Unassembled WGS sequence"/>
</dbReference>
<comment type="caution">
    <text evidence="1">The sequence shown here is derived from an EMBL/GenBank/DDBJ whole genome shotgun (WGS) entry which is preliminary data.</text>
</comment>
<dbReference type="AlphaFoldDB" id="A0A919YJD0"/>
<keyword evidence="2" id="KW-1185">Reference proteome</keyword>
<evidence type="ECO:0000313" key="1">
    <source>
        <dbReference type="EMBL" id="GIO51569.1"/>
    </source>
</evidence>
<evidence type="ECO:0000313" key="2">
    <source>
        <dbReference type="Proteomes" id="UP000682811"/>
    </source>
</evidence>
<gene>
    <name evidence="1" type="ORF">J34TS1_63340</name>
</gene>
<name>A0A919YJD0_9BACL</name>